<feature type="compositionally biased region" description="Basic residues" evidence="1">
    <location>
        <begin position="157"/>
        <end position="173"/>
    </location>
</feature>
<dbReference type="Proteomes" id="UP000075714">
    <property type="component" value="Unassembled WGS sequence"/>
</dbReference>
<keyword evidence="3" id="KW-1185">Reference proteome</keyword>
<sequence>MLTDVMGFLPEDARQHEVLGDYFDPEFLDVRAHDTADQSHTNDDECDFCSTEREPHTRLDVLDAVWEEDSLDCLYEPFVQIMELQEELFSRPKDQLLDDEHAVQQVCKAAMRIHDSEEGYESPVVWSDAEEAAHRDDREGWGEEEAAEEEEEERGAAVRRKAAAKRGRRLKRR</sequence>
<evidence type="ECO:0000256" key="1">
    <source>
        <dbReference type="SAM" id="MobiDB-lite"/>
    </source>
</evidence>
<feature type="compositionally biased region" description="Acidic residues" evidence="1">
    <location>
        <begin position="142"/>
        <end position="153"/>
    </location>
</feature>
<reference evidence="3" key="1">
    <citation type="journal article" date="2016" name="Nat. Commun.">
        <title>The Gonium pectorale genome demonstrates co-option of cell cycle regulation during the evolution of multicellularity.</title>
        <authorList>
            <person name="Hanschen E.R."/>
            <person name="Marriage T.N."/>
            <person name="Ferris P.J."/>
            <person name="Hamaji T."/>
            <person name="Toyoda A."/>
            <person name="Fujiyama A."/>
            <person name="Neme R."/>
            <person name="Noguchi H."/>
            <person name="Minakuchi Y."/>
            <person name="Suzuki M."/>
            <person name="Kawai-Toyooka H."/>
            <person name="Smith D.R."/>
            <person name="Sparks H."/>
            <person name="Anderson J."/>
            <person name="Bakaric R."/>
            <person name="Luria V."/>
            <person name="Karger A."/>
            <person name="Kirschner M.W."/>
            <person name="Durand P.M."/>
            <person name="Michod R.E."/>
            <person name="Nozaki H."/>
            <person name="Olson B.J."/>
        </authorList>
    </citation>
    <scope>NUCLEOTIDE SEQUENCE [LARGE SCALE GENOMIC DNA]</scope>
    <source>
        <strain evidence="3">NIES-2863</strain>
    </source>
</reference>
<name>A0A150GWS3_GONPE</name>
<evidence type="ECO:0000313" key="3">
    <source>
        <dbReference type="Proteomes" id="UP000075714"/>
    </source>
</evidence>
<feature type="compositionally biased region" description="Basic and acidic residues" evidence="1">
    <location>
        <begin position="131"/>
        <end position="141"/>
    </location>
</feature>
<comment type="caution">
    <text evidence="2">The sequence shown here is derived from an EMBL/GenBank/DDBJ whole genome shotgun (WGS) entry which is preliminary data.</text>
</comment>
<dbReference type="AlphaFoldDB" id="A0A150GWS3"/>
<organism evidence="2 3">
    <name type="scientific">Gonium pectorale</name>
    <name type="common">Green alga</name>
    <dbReference type="NCBI Taxonomy" id="33097"/>
    <lineage>
        <taxon>Eukaryota</taxon>
        <taxon>Viridiplantae</taxon>
        <taxon>Chlorophyta</taxon>
        <taxon>core chlorophytes</taxon>
        <taxon>Chlorophyceae</taxon>
        <taxon>CS clade</taxon>
        <taxon>Chlamydomonadales</taxon>
        <taxon>Volvocaceae</taxon>
        <taxon>Gonium</taxon>
    </lineage>
</organism>
<gene>
    <name evidence="2" type="ORF">GPECTOR_5g428</name>
</gene>
<proteinExistence type="predicted"/>
<accession>A0A150GWS3</accession>
<protein>
    <submittedName>
        <fullName evidence="2">Uncharacterized protein</fullName>
    </submittedName>
</protein>
<dbReference type="EMBL" id="LSYV01000006">
    <property type="protein sequence ID" value="KXZ54346.1"/>
    <property type="molecule type" value="Genomic_DNA"/>
</dbReference>
<evidence type="ECO:0000313" key="2">
    <source>
        <dbReference type="EMBL" id="KXZ54346.1"/>
    </source>
</evidence>
<feature type="region of interest" description="Disordered" evidence="1">
    <location>
        <begin position="118"/>
        <end position="173"/>
    </location>
</feature>